<organism evidence="3 4">
    <name type="scientific">Artemia franciscana</name>
    <name type="common">Brine shrimp</name>
    <name type="synonym">Artemia sanfranciscana</name>
    <dbReference type="NCBI Taxonomy" id="6661"/>
    <lineage>
        <taxon>Eukaryota</taxon>
        <taxon>Metazoa</taxon>
        <taxon>Ecdysozoa</taxon>
        <taxon>Arthropoda</taxon>
        <taxon>Crustacea</taxon>
        <taxon>Branchiopoda</taxon>
        <taxon>Anostraca</taxon>
        <taxon>Artemiidae</taxon>
        <taxon>Artemia</taxon>
    </lineage>
</organism>
<feature type="region of interest" description="Disordered" evidence="1">
    <location>
        <begin position="817"/>
        <end position="836"/>
    </location>
</feature>
<dbReference type="Pfam" id="PF00010">
    <property type="entry name" value="HLH"/>
    <property type="match status" value="1"/>
</dbReference>
<dbReference type="PROSITE" id="PS50888">
    <property type="entry name" value="BHLH"/>
    <property type="match status" value="1"/>
</dbReference>
<feature type="region of interest" description="Disordered" evidence="1">
    <location>
        <begin position="628"/>
        <end position="650"/>
    </location>
</feature>
<feature type="compositionally biased region" description="Polar residues" evidence="1">
    <location>
        <begin position="239"/>
        <end position="261"/>
    </location>
</feature>
<feature type="compositionally biased region" description="Basic and acidic residues" evidence="1">
    <location>
        <begin position="630"/>
        <end position="648"/>
    </location>
</feature>
<protein>
    <recommendedName>
        <fullName evidence="2">BHLH domain-containing protein</fullName>
    </recommendedName>
</protein>
<dbReference type="CDD" id="cd00083">
    <property type="entry name" value="bHLH_SF"/>
    <property type="match status" value="1"/>
</dbReference>
<dbReference type="EMBL" id="JAVRJZ010000020">
    <property type="protein sequence ID" value="KAK2705973.1"/>
    <property type="molecule type" value="Genomic_DNA"/>
</dbReference>
<feature type="domain" description="BHLH" evidence="2">
    <location>
        <begin position="2"/>
        <end position="54"/>
    </location>
</feature>
<dbReference type="Gene3D" id="4.10.280.10">
    <property type="entry name" value="Helix-loop-helix DNA-binding domain"/>
    <property type="match status" value="1"/>
</dbReference>
<dbReference type="SMART" id="SM00353">
    <property type="entry name" value="HLH"/>
    <property type="match status" value="1"/>
</dbReference>
<dbReference type="InterPro" id="IPR036638">
    <property type="entry name" value="HLH_DNA-bd_sf"/>
</dbReference>
<feature type="compositionally biased region" description="Basic residues" evidence="1">
    <location>
        <begin position="166"/>
        <end position="186"/>
    </location>
</feature>
<feature type="region of interest" description="Disordered" evidence="1">
    <location>
        <begin position="514"/>
        <end position="535"/>
    </location>
</feature>
<sequence length="1037" mass="115248">MRPLVKTREWEKQRRDRLNEGFSCLSKEIPELATAENVSKLKILQTAVTYIQRLRSLISESTQEGGQGFGKCNCPNILKNDKGIQVDVRAILNHERDSSVKRFVRSEPGLRPLRNDNAQIIVNTPSASVVILSSSEQSKIPMGRQIFPKFMLQHSKVSPSKTPRLPIKRKLSISRSSKPSKKRKTSTSKTNLQGNMTDKSVSTPLVLKEKASQPDASDNNATKNDVPEHNFSISNVLQQEPSKSQNSAPNEVSAETNQTDEVPNDPNHQPVEAVSTKSEVTTSNQSIYTYPSCYYASSKPESTYLAQTYSNYYDTSFNGYPGYPCDNTNFLNYTNVCNVNSNNGTEFSKDRVVDNRSAEARKSAEQLPIEPPIAMSTVRNSNDKEPHITELVNATPASISRNVVENFKANPDNAQQTARLVDKFSGSDQQDKKSAASNKEKMQLNIREVHDAIPQVVTQKMDTNTGSVLGANNQKTSLCQANMISHAIGNLLEKTTNQSAEALGKSRSNIDDTKYVSTTNKKSDSTAQDTNQQSFNVKEQENANLCNYYASNRVEDSNAFSNSVKQQGISSAHKSASDYQTSNSIGLDFPYGGFHNYAQQDISNARVLHFDAKCQKSQRILSVSQLVEQPKNRDNNLKTGTDKQDKHSLTGSSAFLGNIPPKTAIPQTNLKPTLPVTTATVTTVSSNSYTRPENHLKQGYSDSDRNRSYKSYTRGYCAYSAEALINQDYTGSEQFRSQQNYSQWHNNQQYFHNTGQNYNKTQGFNDNSNYQQFQFSDQAFYPSPHQIGNFHQDLSNMPSFEAAGDTSTFFQYDSNRSNCGDKSKTKEQNTRSSDQHLNNYYADSSTTMTVPLPSFSSILDDVSFANSGLNQTEQKPSKVKPSSSKPEKSVSSQTAVTWSNSMSTITFSGDDSKKNKKESKQNNSNSKKSTGSWNTFGQAYQSAGTSNFNMSNIIPEIRYSNPARPSHEVGNFQFNADYGVSFPSELPSGYVTHQNIHMGHSIPPNFKPMDFNFPSVVPSAASFTVPHASVNFKQSKQ</sequence>
<dbReference type="InterPro" id="IPR011598">
    <property type="entry name" value="bHLH_dom"/>
</dbReference>
<gene>
    <name evidence="3" type="ORF">QYM36_016106</name>
</gene>
<feature type="compositionally biased region" description="Low complexity" evidence="1">
    <location>
        <begin position="879"/>
        <end position="893"/>
    </location>
</feature>
<evidence type="ECO:0000256" key="1">
    <source>
        <dbReference type="SAM" id="MobiDB-lite"/>
    </source>
</evidence>
<dbReference type="GO" id="GO:0046983">
    <property type="term" value="F:protein dimerization activity"/>
    <property type="evidence" value="ECO:0007669"/>
    <property type="project" value="InterPro"/>
</dbReference>
<feature type="region of interest" description="Disordered" evidence="1">
    <location>
        <begin position="239"/>
        <end position="282"/>
    </location>
</feature>
<proteinExistence type="predicted"/>
<dbReference type="SUPFAM" id="SSF47459">
    <property type="entry name" value="HLH, helix-loop-helix DNA-binding domain"/>
    <property type="match status" value="1"/>
</dbReference>
<feature type="compositionally biased region" description="Polar residues" evidence="1">
    <location>
        <begin position="894"/>
        <end position="909"/>
    </location>
</feature>
<keyword evidence="4" id="KW-1185">Reference proteome</keyword>
<name>A0AA88KTE4_ARTSF</name>
<feature type="region of interest" description="Disordered" evidence="1">
    <location>
        <begin position="153"/>
        <end position="202"/>
    </location>
</feature>
<feature type="region of interest" description="Disordered" evidence="1">
    <location>
        <begin position="868"/>
        <end position="933"/>
    </location>
</feature>
<accession>A0AA88KTE4</accession>
<comment type="caution">
    <text evidence="3">The sequence shown here is derived from an EMBL/GenBank/DDBJ whole genome shotgun (WGS) entry which is preliminary data.</text>
</comment>
<feature type="compositionally biased region" description="Basic and acidic residues" evidence="1">
    <location>
        <begin position="819"/>
        <end position="829"/>
    </location>
</feature>
<dbReference type="AlphaFoldDB" id="A0AA88KTE4"/>
<feature type="compositionally biased region" description="Polar residues" evidence="1">
    <location>
        <begin position="191"/>
        <end position="202"/>
    </location>
</feature>
<reference evidence="3" key="1">
    <citation type="submission" date="2023-07" db="EMBL/GenBank/DDBJ databases">
        <title>Chromosome-level genome assembly of Artemia franciscana.</title>
        <authorList>
            <person name="Jo E."/>
        </authorList>
    </citation>
    <scope>NUCLEOTIDE SEQUENCE</scope>
    <source>
        <tissue evidence="3">Whole body</tissue>
    </source>
</reference>
<evidence type="ECO:0000259" key="2">
    <source>
        <dbReference type="PROSITE" id="PS50888"/>
    </source>
</evidence>
<feature type="compositionally biased region" description="Polar residues" evidence="1">
    <location>
        <begin position="515"/>
        <end position="535"/>
    </location>
</feature>
<dbReference type="Proteomes" id="UP001187531">
    <property type="component" value="Unassembled WGS sequence"/>
</dbReference>
<evidence type="ECO:0000313" key="4">
    <source>
        <dbReference type="Proteomes" id="UP001187531"/>
    </source>
</evidence>
<evidence type="ECO:0000313" key="3">
    <source>
        <dbReference type="EMBL" id="KAK2705973.1"/>
    </source>
</evidence>